<dbReference type="InterPro" id="IPR013780">
    <property type="entry name" value="Glyco_hydro_b"/>
</dbReference>
<dbReference type="Pfam" id="PF02922">
    <property type="entry name" value="CBM_48"/>
    <property type="match status" value="1"/>
</dbReference>
<dbReference type="InterPro" id="IPR014756">
    <property type="entry name" value="Ig_E-set"/>
</dbReference>
<gene>
    <name evidence="6" type="primary">glgX</name>
    <name evidence="6" type="ORF">CVM52_17665</name>
</gene>
<dbReference type="GO" id="GO:0005980">
    <property type="term" value="P:glycogen catabolic process"/>
    <property type="evidence" value="ECO:0007669"/>
    <property type="project" value="InterPro"/>
</dbReference>
<dbReference type="EMBL" id="PGTB01000098">
    <property type="protein sequence ID" value="PJE35330.1"/>
    <property type="molecule type" value="Genomic_DNA"/>
</dbReference>
<reference evidence="6 7" key="1">
    <citation type="journal article" date="2018" name="Int. J. Syst. Evol. Microbiol.">
        <title>Pseudooceanicola lipolyticus sp. nov., a marine alphaproteobacterium, reclassification of Oceanicola flagellatus as Pseudooceanicola flagellatus comb. nov. and emended description of the genus Pseudooceanicola.</title>
        <authorList>
            <person name="Huang M.-M."/>
            <person name="Guo L.-L."/>
            <person name="Wu Y.-H."/>
            <person name="Lai Q.-L."/>
            <person name="Shao Z.-Z."/>
            <person name="Wang C.-S."/>
            <person name="Wu M."/>
            <person name="Xu X.-W."/>
        </authorList>
    </citation>
    <scope>NUCLEOTIDE SEQUENCE [LARGE SCALE GENOMIC DNA]</scope>
    <source>
        <strain evidence="6 7">157</strain>
    </source>
</reference>
<dbReference type="InterPro" id="IPR017853">
    <property type="entry name" value="GH"/>
</dbReference>
<comment type="caution">
    <text evidence="6">The sequence shown here is derived from an EMBL/GenBank/DDBJ whole genome shotgun (WGS) entry which is preliminary data.</text>
</comment>
<dbReference type="Gene3D" id="3.20.20.80">
    <property type="entry name" value="Glycosidases"/>
    <property type="match status" value="1"/>
</dbReference>
<dbReference type="PANTHER" id="PTHR43002">
    <property type="entry name" value="GLYCOGEN DEBRANCHING ENZYME"/>
    <property type="match status" value="1"/>
</dbReference>
<dbReference type="Gene3D" id="2.60.40.1180">
    <property type="entry name" value="Golgi alpha-mannosidase II"/>
    <property type="match status" value="1"/>
</dbReference>
<proteinExistence type="inferred from homology"/>
<sequence>MTRDLSILAGRPAPLGATVDDDGVNFAVFSDNATRMTLCLFSEDGTTETHRLDLPEREGGIWHGYVPGLTAGQKYGFRADGPYAPEQGHRFNAHKLLLDPYARQITAHPTWDDALMGYTVGAKELDLSFDRRDSAPFMPRCVVCADSGAGATRLETPLAESVIYECHVRGMTMQHPRATRPGTFLGLASDPVLEHLTGLGITAVELLPVQAFLNDRFLVNKGLVNYWGYQTLGFFAPDPRYLAEGDITEFRQMVARFHAAGIEVLLDVVYNHSCEGDQTGPTLSFRGLDNRSYYRLAEDRRFYLNHTGTGNTLNTDHPMVLRLILDSLRYWVEQMHVDGFRFDLGATLARTARGFQPDAAFFTLVRQDPVLNRVKLIAEPWDIGPGGYQLGAFPPPFLEWNDKFRDGVRRYWKGDGGMVPELANRLTGSAAQFDHSGRAATASVNMVTAHDGFTLTDLVSYNERHNLANGEEGRDGHAANFSDNLGHEGPSDDPDIIAARARRRRNLMATLLLAQGTPMILGGDELSRSQGGNNNAYCQDNPTSWVDWSAVDADFLAFTRQMIAFRKAHPILRQKRFLHARERLIDGLEDLFWWRPDGAPMHDADWQDAGLKVLCAEMRTASGTPFYAAREDALFLVFNTGDAVQVALPARLQGNCWIRRVDTGAAEAFAETFENGKARIAAQSVAVFVQEKSA</sequence>
<dbReference type="NCBIfam" id="TIGR02100">
    <property type="entry name" value="glgX_debranch"/>
    <property type="match status" value="1"/>
</dbReference>
<dbReference type="CDD" id="cd02856">
    <property type="entry name" value="E_set_GDE_Isoamylase_N"/>
    <property type="match status" value="1"/>
</dbReference>
<dbReference type="Pfam" id="PF00128">
    <property type="entry name" value="Alpha-amylase"/>
    <property type="match status" value="1"/>
</dbReference>
<name>A0A2M8IXS5_9RHOB</name>
<dbReference type="SUPFAM" id="SSF81296">
    <property type="entry name" value="E set domains"/>
    <property type="match status" value="1"/>
</dbReference>
<keyword evidence="3" id="KW-0326">Glycosidase</keyword>
<dbReference type="Gene3D" id="2.60.40.10">
    <property type="entry name" value="Immunoglobulins"/>
    <property type="match status" value="1"/>
</dbReference>
<evidence type="ECO:0000256" key="3">
    <source>
        <dbReference type="ARBA" id="ARBA00023295"/>
    </source>
</evidence>
<keyword evidence="2" id="KW-0378">Hydrolase</keyword>
<dbReference type="GO" id="GO:0004135">
    <property type="term" value="F:amylo-alpha-1,6-glucosidase activity"/>
    <property type="evidence" value="ECO:0007669"/>
    <property type="project" value="InterPro"/>
</dbReference>
<dbReference type="Proteomes" id="UP000231553">
    <property type="component" value="Unassembled WGS sequence"/>
</dbReference>
<evidence type="ECO:0000256" key="2">
    <source>
        <dbReference type="ARBA" id="ARBA00022801"/>
    </source>
</evidence>
<keyword evidence="7" id="KW-1185">Reference proteome</keyword>
<dbReference type="InterPro" id="IPR004193">
    <property type="entry name" value="Glyco_hydro_13_N"/>
</dbReference>
<evidence type="ECO:0000313" key="6">
    <source>
        <dbReference type="EMBL" id="PJE35330.1"/>
    </source>
</evidence>
<evidence type="ECO:0000256" key="1">
    <source>
        <dbReference type="ARBA" id="ARBA00008061"/>
    </source>
</evidence>
<evidence type="ECO:0000256" key="4">
    <source>
        <dbReference type="SAM" id="MobiDB-lite"/>
    </source>
</evidence>
<dbReference type="InterPro" id="IPR044505">
    <property type="entry name" value="GlgX_Isoamylase_N_E_set"/>
</dbReference>
<dbReference type="RefSeq" id="WP_100163781.1">
    <property type="nucleotide sequence ID" value="NZ_PGTB01000098.1"/>
</dbReference>
<dbReference type="InterPro" id="IPR013783">
    <property type="entry name" value="Ig-like_fold"/>
</dbReference>
<dbReference type="SUPFAM" id="SSF51445">
    <property type="entry name" value="(Trans)glycosidases"/>
    <property type="match status" value="1"/>
</dbReference>
<feature type="compositionally biased region" description="Basic and acidic residues" evidence="4">
    <location>
        <begin position="468"/>
        <end position="477"/>
    </location>
</feature>
<dbReference type="OrthoDB" id="3236218at2"/>
<dbReference type="SUPFAM" id="SSF51011">
    <property type="entry name" value="Glycosyl hydrolase domain"/>
    <property type="match status" value="1"/>
</dbReference>
<dbReference type="CDD" id="cd11326">
    <property type="entry name" value="AmyAc_Glg_debranch"/>
    <property type="match status" value="1"/>
</dbReference>
<protein>
    <submittedName>
        <fullName evidence="6">Glycogen debranching enzyme GlgX</fullName>
    </submittedName>
</protein>
<evidence type="ECO:0000259" key="5">
    <source>
        <dbReference type="SMART" id="SM00642"/>
    </source>
</evidence>
<feature type="domain" description="Glycosyl hydrolase family 13 catalytic" evidence="5">
    <location>
        <begin position="165"/>
        <end position="566"/>
    </location>
</feature>
<comment type="similarity">
    <text evidence="1">Belongs to the glycosyl hydrolase 13 family.</text>
</comment>
<organism evidence="6 7">
    <name type="scientific">Pseudooceanicola lipolyticus</name>
    <dbReference type="NCBI Taxonomy" id="2029104"/>
    <lineage>
        <taxon>Bacteria</taxon>
        <taxon>Pseudomonadati</taxon>
        <taxon>Pseudomonadota</taxon>
        <taxon>Alphaproteobacteria</taxon>
        <taxon>Rhodobacterales</taxon>
        <taxon>Paracoccaceae</taxon>
        <taxon>Pseudooceanicola</taxon>
    </lineage>
</organism>
<accession>A0A2M8IXS5</accession>
<dbReference type="InterPro" id="IPR011837">
    <property type="entry name" value="Glycogen_debranch_GlgX"/>
</dbReference>
<dbReference type="AlphaFoldDB" id="A0A2M8IXS5"/>
<dbReference type="SMART" id="SM00642">
    <property type="entry name" value="Aamy"/>
    <property type="match status" value="1"/>
</dbReference>
<feature type="region of interest" description="Disordered" evidence="4">
    <location>
        <begin position="468"/>
        <end position="493"/>
    </location>
</feature>
<evidence type="ECO:0000313" key="7">
    <source>
        <dbReference type="Proteomes" id="UP000231553"/>
    </source>
</evidence>
<dbReference type="InterPro" id="IPR006047">
    <property type="entry name" value="GH13_cat_dom"/>
</dbReference>